<evidence type="ECO:0000256" key="11">
    <source>
        <dbReference type="ARBA" id="ARBA00023237"/>
    </source>
</evidence>
<keyword evidence="10 16" id="KW-0675">Receptor</keyword>
<feature type="domain" description="TonB-dependent receptor plug" evidence="15">
    <location>
        <begin position="69"/>
        <end position="171"/>
    </location>
</feature>
<dbReference type="SUPFAM" id="SSF56935">
    <property type="entry name" value="Porins"/>
    <property type="match status" value="1"/>
</dbReference>
<dbReference type="Proteomes" id="UP000397656">
    <property type="component" value="Chromosome 2"/>
</dbReference>
<evidence type="ECO:0000256" key="1">
    <source>
        <dbReference type="ARBA" id="ARBA00004571"/>
    </source>
</evidence>
<dbReference type="FunFam" id="2.40.170.20:FF:000005">
    <property type="entry name" value="TonB-dependent siderophore receptor"/>
    <property type="match status" value="1"/>
</dbReference>
<evidence type="ECO:0000313" key="16">
    <source>
        <dbReference type="EMBL" id="QOT81199.1"/>
    </source>
</evidence>
<dbReference type="PROSITE" id="PS52016">
    <property type="entry name" value="TONB_DEPENDENT_REC_3"/>
    <property type="match status" value="1"/>
</dbReference>
<evidence type="ECO:0000259" key="15">
    <source>
        <dbReference type="Pfam" id="PF07715"/>
    </source>
</evidence>
<dbReference type="EMBL" id="CP062804">
    <property type="protein sequence ID" value="QOT81199.1"/>
    <property type="molecule type" value="Genomic_DNA"/>
</dbReference>
<keyword evidence="11 12" id="KW-0998">Cell outer membrane</keyword>
<sequence length="709" mass="76709">MPILFVTPASQRRRSPLAALAAATAITAPLADAEEASATMLPEVSVVSTADKTYAPSSSTGATRTEAPLREVPQSVRVLPRELLDDIGATRLDQTFDYASGVSRQNSFGGLWDNYAIRGFTGNENTGAGYLVNGFAANRGFTAPRDAATIERVEVLKGPTSSLYGNSEPGGSINVITKQPQFKPSQTYDMEVSSRDGYRASADVTGAISDNVAGRLIAVGDHEGSTRDFINSKRYLVAPSFTWTLGTDTIVQYAAEFQRYTIPLDRGVVAINGQLGAIPRSRFLGEPNDSDIRLDSQSHQLSVEHQFSPDWKGRLAAAYRGGSLVGYSTEASALSADQRTLRRQRRYRDYQSDDVSLQADMTGKFTTGAIGHELIVGVDAYRFGNTQVQLRKNPSASAPYAIDIYNPVYGQTPPTLAANTDTYERQTNLGLYAQDQLRLGERWRLLAGVRFDAYNQSLDNRLAGTSASQHQSAVSPRIGLTYLASNNVSLFANASRSFRPNTGTDSAGNPFSPEHGRAVEAGVKLDSDDRRLGATLSVFEIRKRNVLTTDPLDPSYSVAAGEARSRGVELDASGQLGTHWRVTGNFAYTDAEITQDSTLAAGTPLVNIPRTSASVMAVYEDAAPIGQRYGVGGGIRYVGKRSGDSQNSFSLPAYTLADVLGYWQYSKTVRVTLNVDNVFDKTYYASSYSSVWVMPGAGRTVRLGLRLSY</sequence>
<dbReference type="PANTHER" id="PTHR32552">
    <property type="entry name" value="FERRICHROME IRON RECEPTOR-RELATED"/>
    <property type="match status" value="1"/>
</dbReference>
<protein>
    <submittedName>
        <fullName evidence="16">TonB-dependent siderophore receptor</fullName>
    </submittedName>
</protein>
<dbReference type="Pfam" id="PF00593">
    <property type="entry name" value="TonB_dep_Rec_b-barrel"/>
    <property type="match status" value="1"/>
</dbReference>
<keyword evidence="5 12" id="KW-0812">Transmembrane</keyword>
<dbReference type="CDD" id="cd01347">
    <property type="entry name" value="ligand_gated_channel"/>
    <property type="match status" value="1"/>
</dbReference>
<evidence type="ECO:0000256" key="7">
    <source>
        <dbReference type="ARBA" id="ARBA00023065"/>
    </source>
</evidence>
<evidence type="ECO:0000256" key="3">
    <source>
        <dbReference type="ARBA" id="ARBA00022448"/>
    </source>
</evidence>
<dbReference type="InterPro" id="IPR000531">
    <property type="entry name" value="Beta-barrel_TonB"/>
</dbReference>
<evidence type="ECO:0000256" key="2">
    <source>
        <dbReference type="ARBA" id="ARBA00009810"/>
    </source>
</evidence>
<dbReference type="GO" id="GO:0015344">
    <property type="term" value="F:siderophore uptake transmembrane transporter activity"/>
    <property type="evidence" value="ECO:0007669"/>
    <property type="project" value="TreeGrafter"/>
</dbReference>
<dbReference type="RefSeq" id="WP_150984565.1">
    <property type="nucleotide sequence ID" value="NZ_CP062804.1"/>
</dbReference>
<dbReference type="InterPro" id="IPR010105">
    <property type="entry name" value="TonB_sidphr_rcpt"/>
</dbReference>
<keyword evidence="4 12" id="KW-1134">Transmembrane beta strand</keyword>
<evidence type="ECO:0000259" key="14">
    <source>
        <dbReference type="Pfam" id="PF00593"/>
    </source>
</evidence>
<comment type="subcellular location">
    <subcellularLocation>
        <location evidence="1 12">Cell outer membrane</location>
        <topology evidence="1 12">Multi-pass membrane protein</topology>
    </subcellularLocation>
</comment>
<dbReference type="GO" id="GO:0015891">
    <property type="term" value="P:siderophore transport"/>
    <property type="evidence" value="ECO:0007669"/>
    <property type="project" value="InterPro"/>
</dbReference>
<evidence type="ECO:0000256" key="5">
    <source>
        <dbReference type="ARBA" id="ARBA00022692"/>
    </source>
</evidence>
<evidence type="ECO:0000256" key="8">
    <source>
        <dbReference type="ARBA" id="ARBA00023077"/>
    </source>
</evidence>
<keyword evidence="8 13" id="KW-0798">TonB box</keyword>
<dbReference type="InterPro" id="IPR039426">
    <property type="entry name" value="TonB-dep_rcpt-like"/>
</dbReference>
<dbReference type="InterPro" id="IPR012910">
    <property type="entry name" value="Plug_dom"/>
</dbReference>
<evidence type="ECO:0000256" key="4">
    <source>
        <dbReference type="ARBA" id="ARBA00022452"/>
    </source>
</evidence>
<dbReference type="Gene3D" id="2.40.170.20">
    <property type="entry name" value="TonB-dependent receptor, beta-barrel domain"/>
    <property type="match status" value="1"/>
</dbReference>
<dbReference type="PANTHER" id="PTHR32552:SF90">
    <property type="entry name" value="METAL-PSEUDOPALINE RECEPTOR CNTO"/>
    <property type="match status" value="1"/>
</dbReference>
<dbReference type="Pfam" id="PF07715">
    <property type="entry name" value="Plug"/>
    <property type="match status" value="1"/>
</dbReference>
<comment type="similarity">
    <text evidence="2 12 13">Belongs to the TonB-dependent receptor family.</text>
</comment>
<evidence type="ECO:0000313" key="17">
    <source>
        <dbReference type="Proteomes" id="UP000397656"/>
    </source>
</evidence>
<dbReference type="InterPro" id="IPR036942">
    <property type="entry name" value="Beta-barrel_TonB_sf"/>
</dbReference>
<dbReference type="InterPro" id="IPR037066">
    <property type="entry name" value="Plug_dom_sf"/>
</dbReference>
<evidence type="ECO:0000256" key="9">
    <source>
        <dbReference type="ARBA" id="ARBA00023136"/>
    </source>
</evidence>
<dbReference type="GeneID" id="98404806"/>
<reference evidence="16 17" key="1">
    <citation type="submission" date="2020-10" db="EMBL/GenBank/DDBJ databases">
        <title>Complete genome sequence of Cupriavidus basilensis CCUG 49340T.</title>
        <authorList>
            <person name="Salva-Serra F."/>
            <person name="Donoso R.A."/>
            <person name="Cho K.H."/>
            <person name="Yoo J.A."/>
            <person name="Lee K."/>
            <person name="Yoon S.-H."/>
            <person name="Perez-Pantoja D."/>
            <person name="Moore E.R.B."/>
        </authorList>
    </citation>
    <scope>NUCLEOTIDE SEQUENCE [LARGE SCALE GENOMIC DNA]</scope>
    <source>
        <strain evidence="17">CCUG 49340</strain>
    </source>
</reference>
<evidence type="ECO:0000256" key="10">
    <source>
        <dbReference type="ARBA" id="ARBA00023170"/>
    </source>
</evidence>
<accession>A0A643FZZ1</accession>
<organism evidence="16 17">
    <name type="scientific">Cupriavidus basilensis</name>
    <dbReference type="NCBI Taxonomy" id="68895"/>
    <lineage>
        <taxon>Bacteria</taxon>
        <taxon>Pseudomonadati</taxon>
        <taxon>Pseudomonadota</taxon>
        <taxon>Betaproteobacteria</taxon>
        <taxon>Burkholderiales</taxon>
        <taxon>Burkholderiaceae</taxon>
        <taxon>Cupriavidus</taxon>
    </lineage>
</organism>
<evidence type="ECO:0000256" key="13">
    <source>
        <dbReference type="RuleBase" id="RU003357"/>
    </source>
</evidence>
<dbReference type="Gene3D" id="2.170.130.10">
    <property type="entry name" value="TonB-dependent receptor, plug domain"/>
    <property type="match status" value="1"/>
</dbReference>
<evidence type="ECO:0000256" key="6">
    <source>
        <dbReference type="ARBA" id="ARBA00022729"/>
    </source>
</evidence>
<dbReference type="GO" id="GO:0009279">
    <property type="term" value="C:cell outer membrane"/>
    <property type="evidence" value="ECO:0007669"/>
    <property type="project" value="UniProtKB-SubCell"/>
</dbReference>
<dbReference type="NCBIfam" id="TIGR01783">
    <property type="entry name" value="TonB-siderophor"/>
    <property type="match status" value="1"/>
</dbReference>
<evidence type="ECO:0000256" key="12">
    <source>
        <dbReference type="PROSITE-ProRule" id="PRU01360"/>
    </source>
</evidence>
<feature type="domain" description="TonB-dependent receptor-like beta-barrel" evidence="14">
    <location>
        <begin position="243"/>
        <end position="678"/>
    </location>
</feature>
<keyword evidence="9 12" id="KW-0472">Membrane</keyword>
<name>A0A643FZZ1_9BURK</name>
<keyword evidence="3 12" id="KW-0813">Transport</keyword>
<keyword evidence="6" id="KW-0732">Signal</keyword>
<dbReference type="AlphaFoldDB" id="A0A643FZZ1"/>
<proteinExistence type="inferred from homology"/>
<dbReference type="FunFam" id="2.170.130.10:FF:000001">
    <property type="entry name" value="Catecholate siderophore TonB-dependent receptor"/>
    <property type="match status" value="1"/>
</dbReference>
<dbReference type="GO" id="GO:0038023">
    <property type="term" value="F:signaling receptor activity"/>
    <property type="evidence" value="ECO:0007669"/>
    <property type="project" value="InterPro"/>
</dbReference>
<keyword evidence="7" id="KW-0406">Ion transport</keyword>
<gene>
    <name evidence="16" type="ORF">F7R26_028060</name>
</gene>